<dbReference type="HOGENOM" id="CLU_1888471_0_0_1"/>
<organism evidence="2 3">
    <name type="scientific">Tribolium castaneum</name>
    <name type="common">Red flour beetle</name>
    <dbReference type="NCBI Taxonomy" id="7070"/>
    <lineage>
        <taxon>Eukaryota</taxon>
        <taxon>Metazoa</taxon>
        <taxon>Ecdysozoa</taxon>
        <taxon>Arthropoda</taxon>
        <taxon>Hexapoda</taxon>
        <taxon>Insecta</taxon>
        <taxon>Pterygota</taxon>
        <taxon>Neoptera</taxon>
        <taxon>Endopterygota</taxon>
        <taxon>Coleoptera</taxon>
        <taxon>Polyphaga</taxon>
        <taxon>Cucujiformia</taxon>
        <taxon>Tenebrionidae</taxon>
        <taxon>Tenebrionidae incertae sedis</taxon>
        <taxon>Tribolium</taxon>
    </lineage>
</organism>
<dbReference type="Proteomes" id="UP000007266">
    <property type="component" value="Linkage group 8"/>
</dbReference>
<sequence>MSYGGFHMWPEGAHFPRFVSVRRVEAERERTWGRVVPDSDHMFYVGADGICVRKQTRDAFALSLSVEKRRSPSEQDAEDADKERLRPLPCARARWHHQKSVYVILSRRQKRTTACRLPALERDTGGKKPKEVARA</sequence>
<dbReference type="AlphaFoldDB" id="D6WXG3"/>
<proteinExistence type="predicted"/>
<keyword evidence="3" id="KW-1185">Reference proteome</keyword>
<reference evidence="2 3" key="2">
    <citation type="journal article" date="2010" name="Nucleic Acids Res.">
        <title>BeetleBase in 2010: revisions to provide comprehensive genomic information for Tribolium castaneum.</title>
        <authorList>
            <person name="Kim H.S."/>
            <person name="Murphy T."/>
            <person name="Xia J."/>
            <person name="Caragea D."/>
            <person name="Park Y."/>
            <person name="Beeman R.W."/>
            <person name="Lorenzen M.D."/>
            <person name="Butcher S."/>
            <person name="Manak J.R."/>
            <person name="Brown S.J."/>
        </authorList>
    </citation>
    <scope>GENOME REANNOTATION</scope>
    <source>
        <strain evidence="2 3">Georgia GA2</strain>
    </source>
</reference>
<accession>D6WXG3</accession>
<reference evidence="2 3" key="1">
    <citation type="journal article" date="2008" name="Nature">
        <title>The genome of the model beetle and pest Tribolium castaneum.</title>
        <authorList>
            <consortium name="Tribolium Genome Sequencing Consortium"/>
            <person name="Richards S."/>
            <person name="Gibbs R.A."/>
            <person name="Weinstock G.M."/>
            <person name="Brown S.J."/>
            <person name="Denell R."/>
            <person name="Beeman R.W."/>
            <person name="Gibbs R."/>
            <person name="Beeman R.W."/>
            <person name="Brown S.J."/>
            <person name="Bucher G."/>
            <person name="Friedrich M."/>
            <person name="Grimmelikhuijzen C.J."/>
            <person name="Klingler M."/>
            <person name="Lorenzen M."/>
            <person name="Richards S."/>
            <person name="Roth S."/>
            <person name="Schroder R."/>
            <person name="Tautz D."/>
            <person name="Zdobnov E.M."/>
            <person name="Muzny D."/>
            <person name="Gibbs R.A."/>
            <person name="Weinstock G.M."/>
            <person name="Attaway T."/>
            <person name="Bell S."/>
            <person name="Buhay C.J."/>
            <person name="Chandrabose M.N."/>
            <person name="Chavez D."/>
            <person name="Clerk-Blankenburg K.P."/>
            <person name="Cree A."/>
            <person name="Dao M."/>
            <person name="Davis C."/>
            <person name="Chacko J."/>
            <person name="Dinh H."/>
            <person name="Dugan-Rocha S."/>
            <person name="Fowler G."/>
            <person name="Garner T.T."/>
            <person name="Garnes J."/>
            <person name="Gnirke A."/>
            <person name="Hawes A."/>
            <person name="Hernandez J."/>
            <person name="Hines S."/>
            <person name="Holder M."/>
            <person name="Hume J."/>
            <person name="Jhangiani S.N."/>
            <person name="Joshi V."/>
            <person name="Khan Z.M."/>
            <person name="Jackson L."/>
            <person name="Kovar C."/>
            <person name="Kowis A."/>
            <person name="Lee S."/>
            <person name="Lewis L.R."/>
            <person name="Margolis J."/>
            <person name="Morgan M."/>
            <person name="Nazareth L.V."/>
            <person name="Nguyen N."/>
            <person name="Okwuonu G."/>
            <person name="Parker D."/>
            <person name="Richards S."/>
            <person name="Ruiz S.J."/>
            <person name="Santibanez J."/>
            <person name="Savard J."/>
            <person name="Scherer S.E."/>
            <person name="Schneider B."/>
            <person name="Sodergren E."/>
            <person name="Tautz D."/>
            <person name="Vattahil S."/>
            <person name="Villasana D."/>
            <person name="White C.S."/>
            <person name="Wright R."/>
            <person name="Park Y."/>
            <person name="Beeman R.W."/>
            <person name="Lord J."/>
            <person name="Oppert B."/>
            <person name="Lorenzen M."/>
            <person name="Brown S."/>
            <person name="Wang L."/>
            <person name="Savard J."/>
            <person name="Tautz D."/>
            <person name="Richards S."/>
            <person name="Weinstock G."/>
            <person name="Gibbs R.A."/>
            <person name="Liu Y."/>
            <person name="Worley K."/>
            <person name="Weinstock G."/>
            <person name="Elsik C.G."/>
            <person name="Reese J.T."/>
            <person name="Elhaik E."/>
            <person name="Landan G."/>
            <person name="Graur D."/>
            <person name="Arensburger P."/>
            <person name="Atkinson P."/>
            <person name="Beeman R.W."/>
            <person name="Beidler J."/>
            <person name="Brown S.J."/>
            <person name="Demuth J.P."/>
            <person name="Drury D.W."/>
            <person name="Du Y.Z."/>
            <person name="Fujiwara H."/>
            <person name="Lorenzen M."/>
            <person name="Maselli V."/>
            <person name="Osanai M."/>
            <person name="Park Y."/>
            <person name="Robertson H.M."/>
            <person name="Tu Z."/>
            <person name="Wang J.J."/>
            <person name="Wang S."/>
            <person name="Richards S."/>
            <person name="Song H."/>
            <person name="Zhang L."/>
            <person name="Sodergren E."/>
            <person name="Werner D."/>
            <person name="Stanke M."/>
            <person name="Morgenstern B."/>
            <person name="Solovyev V."/>
            <person name="Kosarev P."/>
            <person name="Brown G."/>
            <person name="Chen H.C."/>
            <person name="Ermolaeva O."/>
            <person name="Hlavina W."/>
            <person name="Kapustin Y."/>
            <person name="Kiryutin B."/>
            <person name="Kitts P."/>
            <person name="Maglott D."/>
            <person name="Pruitt K."/>
            <person name="Sapojnikov V."/>
            <person name="Souvorov A."/>
            <person name="Mackey A.J."/>
            <person name="Waterhouse R.M."/>
            <person name="Wyder S."/>
            <person name="Zdobnov E.M."/>
            <person name="Zdobnov E.M."/>
            <person name="Wyder S."/>
            <person name="Kriventseva E.V."/>
            <person name="Kadowaki T."/>
            <person name="Bork P."/>
            <person name="Aranda M."/>
            <person name="Bao R."/>
            <person name="Beermann A."/>
            <person name="Berns N."/>
            <person name="Bolognesi R."/>
            <person name="Bonneton F."/>
            <person name="Bopp D."/>
            <person name="Brown S.J."/>
            <person name="Bucher G."/>
            <person name="Butts T."/>
            <person name="Chaumot A."/>
            <person name="Denell R.E."/>
            <person name="Ferrier D.E."/>
            <person name="Friedrich M."/>
            <person name="Gordon C.M."/>
            <person name="Jindra M."/>
            <person name="Klingler M."/>
            <person name="Lan Q."/>
            <person name="Lattorff H.M."/>
            <person name="Laudet V."/>
            <person name="von Levetsow C."/>
            <person name="Liu Z."/>
            <person name="Lutz R."/>
            <person name="Lynch J.A."/>
            <person name="da Fonseca R.N."/>
            <person name="Posnien N."/>
            <person name="Reuter R."/>
            <person name="Roth S."/>
            <person name="Savard J."/>
            <person name="Schinko J.B."/>
            <person name="Schmitt C."/>
            <person name="Schoppmeier M."/>
            <person name="Schroder R."/>
            <person name="Shippy T.D."/>
            <person name="Simonnet F."/>
            <person name="Marques-Souza H."/>
            <person name="Tautz D."/>
            <person name="Tomoyasu Y."/>
            <person name="Trauner J."/>
            <person name="Van der Zee M."/>
            <person name="Vervoort M."/>
            <person name="Wittkopp N."/>
            <person name="Wimmer E.A."/>
            <person name="Yang X."/>
            <person name="Jones A.K."/>
            <person name="Sattelle D.B."/>
            <person name="Ebert P.R."/>
            <person name="Nelson D."/>
            <person name="Scott J.G."/>
            <person name="Beeman R.W."/>
            <person name="Muthukrishnan S."/>
            <person name="Kramer K.J."/>
            <person name="Arakane Y."/>
            <person name="Beeman R.W."/>
            <person name="Zhu Q."/>
            <person name="Hogenkamp D."/>
            <person name="Dixit R."/>
            <person name="Oppert B."/>
            <person name="Jiang H."/>
            <person name="Zou Z."/>
            <person name="Marshall J."/>
            <person name="Elpidina E."/>
            <person name="Vinokurov K."/>
            <person name="Oppert C."/>
            <person name="Zou Z."/>
            <person name="Evans J."/>
            <person name="Lu Z."/>
            <person name="Zhao P."/>
            <person name="Sumathipala N."/>
            <person name="Altincicek B."/>
            <person name="Vilcinskas A."/>
            <person name="Williams M."/>
            <person name="Hultmark D."/>
            <person name="Hetru C."/>
            <person name="Jiang H."/>
            <person name="Grimmelikhuijzen C.J."/>
            <person name="Hauser F."/>
            <person name="Cazzamali G."/>
            <person name="Williamson M."/>
            <person name="Park Y."/>
            <person name="Li B."/>
            <person name="Tanaka Y."/>
            <person name="Predel R."/>
            <person name="Neupert S."/>
            <person name="Schachtner J."/>
            <person name="Verleyen P."/>
            <person name="Raible F."/>
            <person name="Bork P."/>
            <person name="Friedrich M."/>
            <person name="Walden K.K."/>
            <person name="Robertson H.M."/>
            <person name="Angeli S."/>
            <person name="Foret S."/>
            <person name="Bucher G."/>
            <person name="Schuetz S."/>
            <person name="Maleszka R."/>
            <person name="Wimmer E.A."/>
            <person name="Beeman R.W."/>
            <person name="Lorenzen M."/>
            <person name="Tomoyasu Y."/>
            <person name="Miller S.C."/>
            <person name="Grossmann D."/>
            <person name="Bucher G."/>
        </authorList>
    </citation>
    <scope>NUCLEOTIDE SEQUENCE [LARGE SCALE GENOMIC DNA]</scope>
    <source>
        <strain evidence="2 3">Georgia GA2</strain>
    </source>
</reference>
<dbReference type="InParanoid" id="D6WXG3"/>
<protein>
    <submittedName>
        <fullName evidence="2">Uncharacterized protein</fullName>
    </submittedName>
</protein>
<feature type="region of interest" description="Disordered" evidence="1">
    <location>
        <begin position="66"/>
        <end position="85"/>
    </location>
</feature>
<feature type="compositionally biased region" description="Basic and acidic residues" evidence="1">
    <location>
        <begin position="119"/>
        <end position="135"/>
    </location>
</feature>
<name>D6WXG3_TRICA</name>
<dbReference type="EMBL" id="KQ971361">
    <property type="protein sequence ID" value="EFA08837.1"/>
    <property type="molecule type" value="Genomic_DNA"/>
</dbReference>
<gene>
    <name evidence="2" type="primary">GLEAN_06535</name>
    <name evidence="2" type="ORF">TcasGA2_TC006535</name>
</gene>
<evidence type="ECO:0000313" key="3">
    <source>
        <dbReference type="Proteomes" id="UP000007266"/>
    </source>
</evidence>
<evidence type="ECO:0000313" key="2">
    <source>
        <dbReference type="EMBL" id="EFA08837.1"/>
    </source>
</evidence>
<evidence type="ECO:0000256" key="1">
    <source>
        <dbReference type="SAM" id="MobiDB-lite"/>
    </source>
</evidence>
<feature type="region of interest" description="Disordered" evidence="1">
    <location>
        <begin position="115"/>
        <end position="135"/>
    </location>
</feature>